<gene>
    <name evidence="2" type="ORF">N0F65_004547</name>
</gene>
<dbReference type="SUPFAM" id="SSF48452">
    <property type="entry name" value="TPR-like"/>
    <property type="match status" value="1"/>
</dbReference>
<name>A0AAV2ZED5_9STRA</name>
<feature type="region of interest" description="Disordered" evidence="1">
    <location>
        <begin position="199"/>
        <end position="234"/>
    </location>
</feature>
<proteinExistence type="predicted"/>
<protein>
    <submittedName>
        <fullName evidence="2">Uncharacterized protein</fullName>
    </submittedName>
</protein>
<sequence length="1715" mass="194746">MADGTTIAATSTAPSPAVLSLTTVAREIDAIVSTASPHAMQALYAMAERMSVDDLRVLGSLPVQPHALLHALVAAVHCMQLSVSVNHWRLDLTLPPWSLLRLEILSDTPQVWKKMNKQLATVRSGSNVLAPGQVRCVWCLLRGFHVNKHSLASILDEYARVSTIGASLGAWLWLCLAYSVLPSGSVQVNASSTSQSKQIKLAPAVMSSRSKPQVEDRNPHRNQVGTPPPHSMQEIPVANSQLTVSARSMRRFRLGLKIGDRFYLLAASVHQRHDVENRDSNGGIFWSVYRLASAKVHGAGEILDLTDRAVRSHVDVRSTGPLWKARQALQMPLPRLFTRFPHSAGLMSLLQLAFYAKLFHPNHTTIAFPSIVDGAWPMLLKLAVVKVSKRRKLALTGIGSALIPVHATVANLRHELEIQVQQLSGNTAGVDVPAIQFLYRGAWLPECMEHGLSAWALMPVAVVLVHHRKNPHRAIATRIPIAPAAEQVVRTFHSQLTATLVGAGVPDHLSESAPASDGTASSRPHVELFALHHPLGGSAKGFDNPELDRSIDLVASFLINWRGFLDFQAFQSSDVIYRCEPTPRLADIEVVAGSPSPTESAPEKTQTPLPNLPFAPATEYLFPVYAATTITSETTAIVTSPRGPTVLRQLQQWLDRELEGPPMVPHPRWAISVDIVVIHIVKSTIVDRAPNNVRLEIEYLRDQSSPKSTVVTCVNAWTWWIHPASPTIQEESKAPPGPPRWQRDIWRFITHPTFDFSHQRERLTIFRVPIDCRVAEVSIETGYWSFGEEWTSFFHRTDFAVSLLHRTYDMLVHAHPPGFSIDGVKFGRLVRECSIQPTYLAIGDVAFLFASHCAPGSHREMIWDGFLAAFQLLADKLYANIEGSAHSDRRLKNLVLDLLITAPSVHGIWAAQVNAWRLERKRKHIEDSARAYCAATRLQSVLRGCIVFKRFRARLARIKLERLSAICIQRNERRRRQRWVYLRTRMCVVRTQLFIKARHQLRVLRAEYAAFRERMQIKLERWARRRLRIYRVWKILNAVWLARQTRIREKRKRRVAMHTLWFETKLLRFGLYRCGEAATKSSDGDDHERDRLSQPAPAKSFLLEVVDVRFSTAHTLQVSQAILDQFHAEDSALEEQANGACVPRLRPRDVPLLVVVNRLRWRKHHADPPHFTFYQDPKQSSHGELLFCGAVRSHASETTPWDWHHVRLLERHAWAFVLIAYSPKSATLRRWQFTARFFFRVLQFAAFDGLVFPHDNAMPSDHVDSATVGAQLAQIRRYLRAPVTRLPIMRVLVTYLVHYGTQFPSYDMLPHVIAARRLASQQQRAMLAAKQAARMHELVALAQAHARRIVAQNHRLSLALLSYKKQLDRRSNRFVYVHNRQNDSLVYDTKPFSLFDCDVSWPVDEWIPIHLAHSHPTATRVSSPTDPDDSRAATDDDSRVVARYFNPLRGTYSRFNDVLATVHIQRWYRRKMLIGVKQWTLGHLSRALRYHQRHARPTNLSAREQLGAIKHWAFFEHTQEHDHNAALTLFEAALVLAPDDVEALVGLAILLVFSCRYPAKQTWARGHELLAKARACCRDLPRAMHEIEDNWFCWAIFVQPHTATAMGNYAVFLQCVKQELDKAETLYRRAIDVDPENDCVIENYVRLQRERSPDGIYAAAGPGKVASWRAKEIRRVDSEWREMEDTFTRVASARFFFQNIRTGKCVWQLVAQVSS</sequence>
<comment type="caution">
    <text evidence="2">The sequence shown here is derived from an EMBL/GenBank/DDBJ whole genome shotgun (WGS) entry which is preliminary data.</text>
</comment>
<organism evidence="2 3">
    <name type="scientific">Lagenidium giganteum</name>
    <dbReference type="NCBI Taxonomy" id="4803"/>
    <lineage>
        <taxon>Eukaryota</taxon>
        <taxon>Sar</taxon>
        <taxon>Stramenopiles</taxon>
        <taxon>Oomycota</taxon>
        <taxon>Peronosporomycetes</taxon>
        <taxon>Pythiales</taxon>
        <taxon>Pythiaceae</taxon>
    </lineage>
</organism>
<evidence type="ECO:0000313" key="3">
    <source>
        <dbReference type="Proteomes" id="UP001146120"/>
    </source>
</evidence>
<accession>A0AAV2ZED5</accession>
<dbReference type="PROSITE" id="PS50096">
    <property type="entry name" value="IQ"/>
    <property type="match status" value="1"/>
</dbReference>
<evidence type="ECO:0000256" key="1">
    <source>
        <dbReference type="SAM" id="MobiDB-lite"/>
    </source>
</evidence>
<reference evidence="2" key="1">
    <citation type="submission" date="2022-11" db="EMBL/GenBank/DDBJ databases">
        <authorList>
            <person name="Morgan W.R."/>
            <person name="Tartar A."/>
        </authorList>
    </citation>
    <scope>NUCLEOTIDE SEQUENCE</scope>
    <source>
        <strain evidence="2">ARSEF 373</strain>
    </source>
</reference>
<evidence type="ECO:0000313" key="2">
    <source>
        <dbReference type="EMBL" id="DBA03857.1"/>
    </source>
</evidence>
<dbReference type="Proteomes" id="UP001146120">
    <property type="component" value="Unassembled WGS sequence"/>
</dbReference>
<dbReference type="EMBL" id="DAKRPA010000014">
    <property type="protein sequence ID" value="DBA03857.1"/>
    <property type="molecule type" value="Genomic_DNA"/>
</dbReference>
<keyword evidence="3" id="KW-1185">Reference proteome</keyword>
<dbReference type="InterPro" id="IPR011990">
    <property type="entry name" value="TPR-like_helical_dom_sf"/>
</dbReference>
<reference evidence="2" key="2">
    <citation type="journal article" date="2023" name="Microbiol Resour">
        <title>Decontamination and Annotation of the Draft Genome Sequence of the Oomycete Lagenidium giganteum ARSEF 373.</title>
        <authorList>
            <person name="Morgan W.R."/>
            <person name="Tartar A."/>
        </authorList>
    </citation>
    <scope>NUCLEOTIDE SEQUENCE</scope>
    <source>
        <strain evidence="2">ARSEF 373</strain>
    </source>
</reference>
<dbReference type="Gene3D" id="1.25.40.10">
    <property type="entry name" value="Tetratricopeptide repeat domain"/>
    <property type="match status" value="1"/>
</dbReference>